<gene>
    <name evidence="2" type="ORF">NLU13_6089</name>
</gene>
<dbReference type="InterPro" id="IPR000073">
    <property type="entry name" value="AB_hydrolase_1"/>
</dbReference>
<dbReference type="PANTHER" id="PTHR43798">
    <property type="entry name" value="MONOACYLGLYCEROL LIPASE"/>
    <property type="match status" value="1"/>
</dbReference>
<accession>A0AA39L6T3</accession>
<dbReference type="Pfam" id="PF00561">
    <property type="entry name" value="Abhydrolase_1"/>
    <property type="match status" value="1"/>
</dbReference>
<protein>
    <recommendedName>
        <fullName evidence="1">AB hydrolase-1 domain-containing protein</fullName>
    </recommendedName>
</protein>
<keyword evidence="3" id="KW-1185">Reference proteome</keyword>
<comment type="caution">
    <text evidence="2">The sequence shown here is derived from an EMBL/GenBank/DDBJ whole genome shotgun (WGS) entry which is preliminary data.</text>
</comment>
<dbReference type="SUPFAM" id="SSF53474">
    <property type="entry name" value="alpha/beta-Hydrolases"/>
    <property type="match status" value="1"/>
</dbReference>
<dbReference type="InterPro" id="IPR050266">
    <property type="entry name" value="AB_hydrolase_sf"/>
</dbReference>
<dbReference type="PANTHER" id="PTHR43798:SF33">
    <property type="entry name" value="HYDROLASE, PUTATIVE (AFU_ORTHOLOGUE AFUA_2G14860)-RELATED"/>
    <property type="match status" value="1"/>
</dbReference>
<dbReference type="GO" id="GO:0016020">
    <property type="term" value="C:membrane"/>
    <property type="evidence" value="ECO:0007669"/>
    <property type="project" value="TreeGrafter"/>
</dbReference>
<proteinExistence type="predicted"/>
<dbReference type="EMBL" id="JAPDFR010000005">
    <property type="protein sequence ID" value="KAK0386252.1"/>
    <property type="molecule type" value="Genomic_DNA"/>
</dbReference>
<feature type="domain" description="AB hydrolase-1" evidence="1">
    <location>
        <begin position="23"/>
        <end position="120"/>
    </location>
</feature>
<dbReference type="Proteomes" id="UP001175261">
    <property type="component" value="Unassembled WGS sequence"/>
</dbReference>
<evidence type="ECO:0000259" key="1">
    <source>
        <dbReference type="Pfam" id="PF00561"/>
    </source>
</evidence>
<sequence>MADHAATTEDLAFTIHNASGTSTVLLLHALFSSPLEWEHVLPGLTSTYRIITPHLPQHSLSLAHQPFSFGLCTKLLARLIKNHAPSGTAHIAGVDLGGFVGLELVRSHPELVESVVITGCYPYTPWQSYLASWPSLMSWGLYLTIQSGLYRAAAATSGIPPHRPLVAELLKNNTYDLSKRAYEAMRLWQAKETRDVAMKDKRILVCASGMGDDVDATRNFGEVLRELGSNEGRKTRVVVVKDLIHGWNLQRGSLFAATLAAWIENERLPERLEVQ</sequence>
<evidence type="ECO:0000313" key="3">
    <source>
        <dbReference type="Proteomes" id="UP001175261"/>
    </source>
</evidence>
<dbReference type="InterPro" id="IPR029058">
    <property type="entry name" value="AB_hydrolase_fold"/>
</dbReference>
<evidence type="ECO:0000313" key="2">
    <source>
        <dbReference type="EMBL" id="KAK0386252.1"/>
    </source>
</evidence>
<name>A0AA39L6T3_SARSR</name>
<organism evidence="2 3">
    <name type="scientific">Sarocladium strictum</name>
    <name type="common">Black bundle disease fungus</name>
    <name type="synonym">Acremonium strictum</name>
    <dbReference type="NCBI Taxonomy" id="5046"/>
    <lineage>
        <taxon>Eukaryota</taxon>
        <taxon>Fungi</taxon>
        <taxon>Dikarya</taxon>
        <taxon>Ascomycota</taxon>
        <taxon>Pezizomycotina</taxon>
        <taxon>Sordariomycetes</taxon>
        <taxon>Hypocreomycetidae</taxon>
        <taxon>Hypocreales</taxon>
        <taxon>Sarocladiaceae</taxon>
        <taxon>Sarocladium</taxon>
    </lineage>
</organism>
<dbReference type="Gene3D" id="3.40.50.1820">
    <property type="entry name" value="alpha/beta hydrolase"/>
    <property type="match status" value="1"/>
</dbReference>
<dbReference type="AlphaFoldDB" id="A0AA39L6T3"/>
<reference evidence="2" key="1">
    <citation type="submission" date="2022-10" db="EMBL/GenBank/DDBJ databases">
        <title>Determination and structural analysis of whole genome sequence of Sarocladium strictum F4-1.</title>
        <authorList>
            <person name="Hu L."/>
            <person name="Jiang Y."/>
        </authorList>
    </citation>
    <scope>NUCLEOTIDE SEQUENCE</scope>
    <source>
        <strain evidence="2">F4-1</strain>
    </source>
</reference>